<protein>
    <submittedName>
        <fullName evidence="1">Uncharacterized protein</fullName>
    </submittedName>
</protein>
<dbReference type="KEGG" id="mod:AS202_01195"/>
<accession>A0AAI8G361</accession>
<reference evidence="1 2" key="1">
    <citation type="journal article" date="2016" name="J. Zhejiang Univ. Sci. B">
        <title>Antibiotic resistance mechanisms of Myroides sp.</title>
        <authorList>
            <person name="Hu S."/>
            <person name="Yuan S."/>
            <person name="Qu H."/>
            <person name="Jiang T."/>
            <person name="Zhou Y."/>
            <person name="Wang M."/>
            <person name="Ming D."/>
        </authorList>
    </citation>
    <scope>NUCLEOTIDE SEQUENCE [LARGE SCALE GENOMIC DNA]</scope>
    <source>
        <strain evidence="1 2">PR63039</strain>
    </source>
</reference>
<dbReference type="EMBL" id="CP013690">
    <property type="protein sequence ID" value="ALU24872.1"/>
    <property type="molecule type" value="Genomic_DNA"/>
</dbReference>
<name>A0AAI8G361_9FLAO</name>
<organism evidence="1 2">
    <name type="scientific">Myroides odoratimimus</name>
    <dbReference type="NCBI Taxonomy" id="76832"/>
    <lineage>
        <taxon>Bacteria</taxon>
        <taxon>Pseudomonadati</taxon>
        <taxon>Bacteroidota</taxon>
        <taxon>Flavobacteriia</taxon>
        <taxon>Flavobacteriales</taxon>
        <taxon>Flavobacteriaceae</taxon>
        <taxon>Myroides</taxon>
    </lineage>
</organism>
<evidence type="ECO:0000313" key="2">
    <source>
        <dbReference type="Proteomes" id="UP000069030"/>
    </source>
</evidence>
<proteinExistence type="predicted"/>
<dbReference type="Proteomes" id="UP000069030">
    <property type="component" value="Chromosome"/>
</dbReference>
<dbReference type="AlphaFoldDB" id="A0AAI8G361"/>
<evidence type="ECO:0000313" key="1">
    <source>
        <dbReference type="EMBL" id="ALU24872.1"/>
    </source>
</evidence>
<sequence>MGAMNTKNQAITSATYSVSYRNANGQVVESKDYVFSEKDRAKAQKTLNTQQSLMNDLNSTITPLVQSRFNALKQTAEYAYVFARGTEGETTQLVKVRKKDGKEVDKIAIDNNRPLYEIDPITSSIYYVYKNELRTFKDK</sequence>
<gene>
    <name evidence="1" type="ORF">AS202_01195</name>
</gene>